<reference evidence="1" key="1">
    <citation type="submission" date="2021-01" db="EMBL/GenBank/DDBJ databases">
        <title>Whole genome shotgun sequence of Actinoplanes cyaneus NBRC 14990.</title>
        <authorList>
            <person name="Komaki H."/>
            <person name="Tamura T."/>
        </authorList>
    </citation>
    <scope>NUCLEOTIDE SEQUENCE</scope>
    <source>
        <strain evidence="1">NBRC 14990</strain>
    </source>
</reference>
<dbReference type="RefSeq" id="WP_203747396.1">
    <property type="nucleotide sequence ID" value="NZ_BAAAUC010000022.1"/>
</dbReference>
<protein>
    <submittedName>
        <fullName evidence="1">Uncharacterized protein</fullName>
    </submittedName>
</protein>
<organism evidence="1 2">
    <name type="scientific">Actinoplanes cyaneus</name>
    <dbReference type="NCBI Taxonomy" id="52696"/>
    <lineage>
        <taxon>Bacteria</taxon>
        <taxon>Bacillati</taxon>
        <taxon>Actinomycetota</taxon>
        <taxon>Actinomycetes</taxon>
        <taxon>Micromonosporales</taxon>
        <taxon>Micromonosporaceae</taxon>
        <taxon>Actinoplanes</taxon>
    </lineage>
</organism>
<dbReference type="EMBL" id="BOMH01000045">
    <property type="protein sequence ID" value="GID68302.1"/>
    <property type="molecule type" value="Genomic_DNA"/>
</dbReference>
<sequence length="104" mass="10904">MTTITATASSSDSHAAWARLQNSRRQLAQDLIPVQADARTITADRAAVAAAEAEVTRIAGLRNAAAGKVADIAVQAESAAVAKERTVTETEKELPYGRALDVMV</sequence>
<evidence type="ECO:0000313" key="1">
    <source>
        <dbReference type="EMBL" id="GID68302.1"/>
    </source>
</evidence>
<dbReference type="Proteomes" id="UP000619479">
    <property type="component" value="Unassembled WGS sequence"/>
</dbReference>
<gene>
    <name evidence="1" type="ORF">Acy02nite_61830</name>
</gene>
<accession>A0A919M714</accession>
<comment type="caution">
    <text evidence="1">The sequence shown here is derived from an EMBL/GenBank/DDBJ whole genome shotgun (WGS) entry which is preliminary data.</text>
</comment>
<keyword evidence="2" id="KW-1185">Reference proteome</keyword>
<name>A0A919M714_9ACTN</name>
<dbReference type="AlphaFoldDB" id="A0A919M714"/>
<proteinExistence type="predicted"/>
<evidence type="ECO:0000313" key="2">
    <source>
        <dbReference type="Proteomes" id="UP000619479"/>
    </source>
</evidence>